<protein>
    <submittedName>
        <fullName evidence="2">Uncharacterized protein</fullName>
    </submittedName>
</protein>
<proteinExistence type="predicted"/>
<dbReference type="AlphaFoldDB" id="A0A9D4FNA8"/>
<comment type="caution">
    <text evidence="2">The sequence shown here is derived from an EMBL/GenBank/DDBJ whole genome shotgun (WGS) entry which is preliminary data.</text>
</comment>
<gene>
    <name evidence="2" type="ORF">DPMN_153505</name>
</gene>
<feature type="compositionally biased region" description="Polar residues" evidence="1">
    <location>
        <begin position="65"/>
        <end position="81"/>
    </location>
</feature>
<reference evidence="2" key="2">
    <citation type="submission" date="2020-11" db="EMBL/GenBank/DDBJ databases">
        <authorList>
            <person name="McCartney M.A."/>
            <person name="Auch B."/>
            <person name="Kono T."/>
            <person name="Mallez S."/>
            <person name="Becker A."/>
            <person name="Gohl D.M."/>
            <person name="Silverstein K.A.T."/>
            <person name="Koren S."/>
            <person name="Bechman K.B."/>
            <person name="Herman A."/>
            <person name="Abrahante J.E."/>
            <person name="Garbe J."/>
        </authorList>
    </citation>
    <scope>NUCLEOTIDE SEQUENCE</scope>
    <source>
        <strain evidence="2">Duluth1</strain>
        <tissue evidence="2">Whole animal</tissue>
    </source>
</reference>
<dbReference type="EMBL" id="JAIWYP010000007">
    <property type="protein sequence ID" value="KAH3799886.1"/>
    <property type="molecule type" value="Genomic_DNA"/>
</dbReference>
<evidence type="ECO:0000313" key="3">
    <source>
        <dbReference type="Proteomes" id="UP000828390"/>
    </source>
</evidence>
<name>A0A9D4FNA8_DREPO</name>
<reference evidence="2" key="1">
    <citation type="journal article" date="2019" name="bioRxiv">
        <title>The Genome of the Zebra Mussel, Dreissena polymorpha: A Resource for Invasive Species Research.</title>
        <authorList>
            <person name="McCartney M.A."/>
            <person name="Auch B."/>
            <person name="Kono T."/>
            <person name="Mallez S."/>
            <person name="Zhang Y."/>
            <person name="Obille A."/>
            <person name="Becker A."/>
            <person name="Abrahante J.E."/>
            <person name="Garbe J."/>
            <person name="Badalamenti J.P."/>
            <person name="Herman A."/>
            <person name="Mangelson H."/>
            <person name="Liachko I."/>
            <person name="Sullivan S."/>
            <person name="Sone E.D."/>
            <person name="Koren S."/>
            <person name="Silverstein K.A.T."/>
            <person name="Beckman K.B."/>
            <person name="Gohl D.M."/>
        </authorList>
    </citation>
    <scope>NUCLEOTIDE SEQUENCE</scope>
    <source>
        <strain evidence="2">Duluth1</strain>
        <tissue evidence="2">Whole animal</tissue>
    </source>
</reference>
<organism evidence="2 3">
    <name type="scientific">Dreissena polymorpha</name>
    <name type="common">Zebra mussel</name>
    <name type="synonym">Mytilus polymorpha</name>
    <dbReference type="NCBI Taxonomy" id="45954"/>
    <lineage>
        <taxon>Eukaryota</taxon>
        <taxon>Metazoa</taxon>
        <taxon>Spiralia</taxon>
        <taxon>Lophotrochozoa</taxon>
        <taxon>Mollusca</taxon>
        <taxon>Bivalvia</taxon>
        <taxon>Autobranchia</taxon>
        <taxon>Heteroconchia</taxon>
        <taxon>Euheterodonta</taxon>
        <taxon>Imparidentia</taxon>
        <taxon>Neoheterodontei</taxon>
        <taxon>Myida</taxon>
        <taxon>Dreissenoidea</taxon>
        <taxon>Dreissenidae</taxon>
        <taxon>Dreissena</taxon>
    </lineage>
</organism>
<feature type="region of interest" description="Disordered" evidence="1">
    <location>
        <begin position="64"/>
        <end position="84"/>
    </location>
</feature>
<evidence type="ECO:0000256" key="1">
    <source>
        <dbReference type="SAM" id="MobiDB-lite"/>
    </source>
</evidence>
<accession>A0A9D4FNA8</accession>
<dbReference type="Proteomes" id="UP000828390">
    <property type="component" value="Unassembled WGS sequence"/>
</dbReference>
<evidence type="ECO:0000313" key="2">
    <source>
        <dbReference type="EMBL" id="KAH3799886.1"/>
    </source>
</evidence>
<sequence length="94" mass="10449">MMLLRAGAVYFPTSQGTSIHVHCCRIVVSYVLPTYNNRGARTRPGSYKTASPFLEDWMLGIKHGSSGSKHQARRNPQNGKYNSPKALRRCLALA</sequence>
<keyword evidence="3" id="KW-1185">Reference proteome</keyword>